<organism evidence="1 2">
    <name type="scientific">Pseudomyxococcus hansupus</name>
    <dbReference type="NCBI Taxonomy" id="1297742"/>
    <lineage>
        <taxon>Bacteria</taxon>
        <taxon>Pseudomonadati</taxon>
        <taxon>Myxococcota</taxon>
        <taxon>Myxococcia</taxon>
        <taxon>Myxococcales</taxon>
        <taxon>Cystobacterineae</taxon>
        <taxon>Myxococcaceae</taxon>
        <taxon>Pseudomyxococcus</taxon>
    </lineage>
</organism>
<proteinExistence type="predicted"/>
<name>A0A0H4WRF3_9BACT</name>
<reference evidence="1 2" key="1">
    <citation type="journal article" date="2016" name="PLoS ONE">
        <title>Complete Genome Sequence and Comparative Genomics of a Novel Myxobacterium Myxococcus hansupus.</title>
        <authorList>
            <person name="Sharma G."/>
            <person name="Narwani T."/>
            <person name="Subramanian S."/>
        </authorList>
    </citation>
    <scope>NUCLEOTIDE SEQUENCE [LARGE SCALE GENOMIC DNA]</scope>
    <source>
        <strain evidence="2">mixupus</strain>
    </source>
</reference>
<gene>
    <name evidence="1" type="ORF">A176_001075</name>
</gene>
<dbReference type="Proteomes" id="UP000009026">
    <property type="component" value="Chromosome"/>
</dbReference>
<protein>
    <submittedName>
        <fullName evidence="1">Uncharacterized protein</fullName>
    </submittedName>
</protein>
<sequence length="43" mass="4986">MELSDAAALLVDEDLHRQRSPAVVLQLHIRRQPHPYAVLRNQQ</sequence>
<dbReference type="AlphaFoldDB" id="A0A0H4WRF3"/>
<dbReference type="EMBL" id="CP012109">
    <property type="protein sequence ID" value="AKQ64163.1"/>
    <property type="molecule type" value="Genomic_DNA"/>
</dbReference>
<accession>A0A0H4WRF3</accession>
<evidence type="ECO:0000313" key="2">
    <source>
        <dbReference type="Proteomes" id="UP000009026"/>
    </source>
</evidence>
<evidence type="ECO:0000313" key="1">
    <source>
        <dbReference type="EMBL" id="AKQ64163.1"/>
    </source>
</evidence>
<keyword evidence="2" id="KW-1185">Reference proteome</keyword>
<dbReference type="KEGG" id="mym:A176_001075"/>